<gene>
    <name evidence="14" type="ORF">BZG36_02462</name>
</gene>
<dbReference type="GO" id="GO:0015230">
    <property type="term" value="F:FAD transmembrane transporter activity"/>
    <property type="evidence" value="ECO:0007669"/>
    <property type="project" value="TreeGrafter"/>
</dbReference>
<dbReference type="GO" id="GO:0051724">
    <property type="term" value="F:NAD transmembrane transporter activity"/>
    <property type="evidence" value="ECO:0007669"/>
    <property type="project" value="TreeGrafter"/>
</dbReference>
<evidence type="ECO:0000256" key="5">
    <source>
        <dbReference type="ARBA" id="ARBA00022692"/>
    </source>
</evidence>
<feature type="domain" description="Plastocyanin-like" evidence="13">
    <location>
        <begin position="351"/>
        <end position="437"/>
    </location>
</feature>
<evidence type="ECO:0000313" key="14">
    <source>
        <dbReference type="EMBL" id="OZJ05202.1"/>
    </source>
</evidence>
<dbReference type="InterPro" id="IPR052217">
    <property type="entry name" value="Mito/Peroxisomal_Carrier"/>
</dbReference>
<dbReference type="Gene3D" id="2.60.40.420">
    <property type="entry name" value="Cupredoxins - blue copper proteins"/>
    <property type="match status" value="3"/>
</dbReference>
<dbReference type="InterPro" id="IPR018108">
    <property type="entry name" value="MCP_transmembrane"/>
</dbReference>
<dbReference type="Pfam" id="PF00153">
    <property type="entry name" value="Mito_carr"/>
    <property type="match status" value="3"/>
</dbReference>
<protein>
    <recommendedName>
        <fullName evidence="13">Plastocyanin-like domain-containing protein</fullName>
    </recommendedName>
</protein>
<feature type="transmembrane region" description="Helical" evidence="12">
    <location>
        <begin position="172"/>
        <end position="194"/>
    </location>
</feature>
<dbReference type="GO" id="GO:0005507">
    <property type="term" value="F:copper ion binding"/>
    <property type="evidence" value="ECO:0007669"/>
    <property type="project" value="InterPro"/>
</dbReference>
<dbReference type="GO" id="GO:0015217">
    <property type="term" value="F:ADP transmembrane transporter activity"/>
    <property type="evidence" value="ECO:0007669"/>
    <property type="project" value="TreeGrafter"/>
</dbReference>
<dbReference type="Gene3D" id="1.50.40.10">
    <property type="entry name" value="Mitochondrial carrier domain"/>
    <property type="match status" value="1"/>
</dbReference>
<feature type="transmembrane region" description="Helical" evidence="12">
    <location>
        <begin position="107"/>
        <end position="128"/>
    </location>
</feature>
<accession>A0A261Y3P9</accession>
<dbReference type="InterPro" id="IPR023395">
    <property type="entry name" value="MCP_dom_sf"/>
</dbReference>
<evidence type="ECO:0000256" key="7">
    <source>
        <dbReference type="ARBA" id="ARBA00022989"/>
    </source>
</evidence>
<feature type="repeat" description="Solcar" evidence="10">
    <location>
        <begin position="102"/>
        <end position="200"/>
    </location>
</feature>
<keyword evidence="8 10" id="KW-0472">Membrane</keyword>
<dbReference type="PANTHER" id="PTHR45939:SF5">
    <property type="entry name" value="PEROXISOMAL MEMBRANE PROTEIN PMP34"/>
    <property type="match status" value="1"/>
</dbReference>
<evidence type="ECO:0000313" key="15">
    <source>
        <dbReference type="Proteomes" id="UP000242875"/>
    </source>
</evidence>
<evidence type="ECO:0000256" key="11">
    <source>
        <dbReference type="RuleBase" id="RU000488"/>
    </source>
</evidence>
<feature type="transmembrane region" description="Helical" evidence="12">
    <location>
        <begin position="6"/>
        <end position="26"/>
    </location>
</feature>
<name>A0A261Y3P9_9FUNG</name>
<evidence type="ECO:0000259" key="13">
    <source>
        <dbReference type="Pfam" id="PF07732"/>
    </source>
</evidence>
<comment type="similarity">
    <text evidence="2 11">Belongs to the mitochondrial carrier (TC 2.A.29) family.</text>
</comment>
<comment type="subcellular location">
    <subcellularLocation>
        <location evidence="1">Peroxisome membrane</location>
        <topology evidence="1">Multi-pass membrane protein</topology>
    </subcellularLocation>
</comment>
<evidence type="ECO:0000256" key="9">
    <source>
        <dbReference type="ARBA" id="ARBA00023140"/>
    </source>
</evidence>
<dbReference type="GO" id="GO:0005778">
    <property type="term" value="C:peroxisomal membrane"/>
    <property type="evidence" value="ECO:0007669"/>
    <property type="project" value="UniProtKB-SubCell"/>
</dbReference>
<keyword evidence="7 12" id="KW-1133">Transmembrane helix</keyword>
<dbReference type="SUPFAM" id="SSF49503">
    <property type="entry name" value="Cupredoxins"/>
    <property type="match status" value="2"/>
</dbReference>
<proteinExistence type="inferred from homology"/>
<feature type="repeat" description="Solcar" evidence="10">
    <location>
        <begin position="2"/>
        <end position="93"/>
    </location>
</feature>
<dbReference type="OrthoDB" id="2019556at2759"/>
<dbReference type="AlphaFoldDB" id="A0A261Y3P9"/>
<dbReference type="GO" id="GO:0005347">
    <property type="term" value="F:ATP transmembrane transporter activity"/>
    <property type="evidence" value="ECO:0007669"/>
    <property type="project" value="TreeGrafter"/>
</dbReference>
<dbReference type="SUPFAM" id="SSF103506">
    <property type="entry name" value="Mitochondrial carrier"/>
    <property type="match status" value="1"/>
</dbReference>
<evidence type="ECO:0000256" key="6">
    <source>
        <dbReference type="ARBA" id="ARBA00022737"/>
    </source>
</evidence>
<comment type="similarity">
    <text evidence="3">Belongs to the multicopper oxidase family.</text>
</comment>
<feature type="repeat" description="Solcar" evidence="10">
    <location>
        <begin position="209"/>
        <end position="298"/>
    </location>
</feature>
<feature type="transmembrane region" description="Helical" evidence="12">
    <location>
        <begin position="65"/>
        <end position="87"/>
    </location>
</feature>
<keyword evidence="4 11" id="KW-0813">Transport</keyword>
<evidence type="ECO:0000256" key="8">
    <source>
        <dbReference type="ARBA" id="ARBA00023136"/>
    </source>
</evidence>
<evidence type="ECO:0000256" key="1">
    <source>
        <dbReference type="ARBA" id="ARBA00004585"/>
    </source>
</evidence>
<feature type="transmembrane region" description="Helical" evidence="12">
    <location>
        <begin position="214"/>
        <end position="235"/>
    </location>
</feature>
<keyword evidence="5 10" id="KW-0812">Transmembrane</keyword>
<dbReference type="InterPro" id="IPR008972">
    <property type="entry name" value="Cupredoxin"/>
</dbReference>
<evidence type="ECO:0000256" key="12">
    <source>
        <dbReference type="SAM" id="Phobius"/>
    </source>
</evidence>
<dbReference type="GO" id="GO:0080122">
    <property type="term" value="F:AMP transmembrane transporter activity"/>
    <property type="evidence" value="ECO:0007669"/>
    <property type="project" value="TreeGrafter"/>
</dbReference>
<dbReference type="InterPro" id="IPR011707">
    <property type="entry name" value="Cu-oxidase-like_N"/>
</dbReference>
<sequence length="588" mass="65161">MSDNVAHALSGAGGGIVSMILTYPLITISSRLQVQRNSAHPSEDDYKNTGDAFVKILKTEGPQGLYSGINSALFGISVTNGIYYYFYEAVKAVFEKRGKRSMTTGESMLAGAIAGSAVVFVTNPIWTVNTRITTYKKKLDKQEADGKPLKHQRAPTTMETAMEILKTDGFKGFYAGLLPALILVINPIIQYTVFEQLKARWMKLKSSNLSAWEFFVLGAVSKLAATGITYPYIVLKARQQAASKKSSGTNKPSLIQELRDIFKAEGFAGLYNGLSSKLLQSVLTSAFLFMMKEELFRWAVWTLVVLGARKPARVVEPLDWTYNNTTVRKLHYFQYDSSYTHRMPQPAHLGLLGPVIRAEVGDNVTVHCWNKANVPISMHPHGLHYTFEDEGALYDGSSANGSSPADGHSIVWGYHSHVHEDKDVNAGLVGPIVVYKEGTLGAWSPRDPDREFFAAFMAINDAQSSILSNSTELHYTINGYTHDIPDMVMEYAERVRWYLMAWGGEMDVHTAVWSSGEVMWGYQASNEMTLMPASFRTVDMLANTPGRHTLFCKTPLHRKGGMEAAYVVREAVGSGRRKNSKAKVVPSE</sequence>
<comment type="caution">
    <text evidence="14">The sequence shown here is derived from an EMBL/GenBank/DDBJ whole genome shotgun (WGS) entry which is preliminary data.</text>
</comment>
<keyword evidence="15" id="KW-1185">Reference proteome</keyword>
<reference evidence="14 15" key="1">
    <citation type="journal article" date="2017" name="Mycologia">
        <title>Bifiguratus adelaidae, gen. et sp. nov., a new member of Mucoromycotina in endophytic and soil-dwelling habitats.</title>
        <authorList>
            <person name="Torres-Cruz T.J."/>
            <person name="Billingsley Tobias T.L."/>
            <person name="Almatruk M."/>
            <person name="Hesse C."/>
            <person name="Kuske C.R."/>
            <person name="Desiro A."/>
            <person name="Benucci G.M."/>
            <person name="Bonito G."/>
            <person name="Stajich J.E."/>
            <person name="Dunlap C."/>
            <person name="Arnold A.E."/>
            <person name="Porras-Alfaro A."/>
        </authorList>
    </citation>
    <scope>NUCLEOTIDE SEQUENCE [LARGE SCALE GENOMIC DNA]</scope>
    <source>
        <strain evidence="14 15">AZ0501</strain>
    </source>
</reference>
<evidence type="ECO:0000256" key="2">
    <source>
        <dbReference type="ARBA" id="ARBA00006375"/>
    </source>
</evidence>
<dbReference type="PANTHER" id="PTHR45939">
    <property type="entry name" value="PEROXISOMAL MEMBRANE PROTEIN PMP34-RELATED"/>
    <property type="match status" value="1"/>
</dbReference>
<keyword evidence="6" id="KW-0677">Repeat</keyword>
<dbReference type="EMBL" id="MVBO01000020">
    <property type="protein sequence ID" value="OZJ05202.1"/>
    <property type="molecule type" value="Genomic_DNA"/>
</dbReference>
<organism evidence="14 15">
    <name type="scientific">Bifiguratus adelaidae</name>
    <dbReference type="NCBI Taxonomy" id="1938954"/>
    <lineage>
        <taxon>Eukaryota</taxon>
        <taxon>Fungi</taxon>
        <taxon>Fungi incertae sedis</taxon>
        <taxon>Mucoromycota</taxon>
        <taxon>Mucoromycotina</taxon>
        <taxon>Endogonomycetes</taxon>
        <taxon>Endogonales</taxon>
        <taxon>Endogonales incertae sedis</taxon>
        <taxon>Bifiguratus</taxon>
    </lineage>
</organism>
<evidence type="ECO:0000256" key="3">
    <source>
        <dbReference type="ARBA" id="ARBA00010609"/>
    </source>
</evidence>
<dbReference type="PROSITE" id="PS50920">
    <property type="entry name" value="SOLCAR"/>
    <property type="match status" value="3"/>
</dbReference>
<dbReference type="GO" id="GO:0015228">
    <property type="term" value="F:coenzyme A transmembrane transporter activity"/>
    <property type="evidence" value="ECO:0007669"/>
    <property type="project" value="TreeGrafter"/>
</dbReference>
<evidence type="ECO:0000256" key="4">
    <source>
        <dbReference type="ARBA" id="ARBA00022448"/>
    </source>
</evidence>
<evidence type="ECO:0000256" key="10">
    <source>
        <dbReference type="PROSITE-ProRule" id="PRU00282"/>
    </source>
</evidence>
<dbReference type="GO" id="GO:0044610">
    <property type="term" value="F:FMN transmembrane transporter activity"/>
    <property type="evidence" value="ECO:0007669"/>
    <property type="project" value="TreeGrafter"/>
</dbReference>
<keyword evidence="9" id="KW-0576">Peroxisome</keyword>
<dbReference type="Proteomes" id="UP000242875">
    <property type="component" value="Unassembled WGS sequence"/>
</dbReference>
<dbReference type="Pfam" id="PF07732">
    <property type="entry name" value="Cu-oxidase_3"/>
    <property type="match status" value="1"/>
</dbReference>